<feature type="region of interest" description="Disordered" evidence="1">
    <location>
        <begin position="49"/>
        <end position="204"/>
    </location>
</feature>
<keyword evidence="3" id="KW-1185">Reference proteome</keyword>
<evidence type="ECO:0000256" key="1">
    <source>
        <dbReference type="SAM" id="MobiDB-lite"/>
    </source>
</evidence>
<reference evidence="2 3" key="1">
    <citation type="submission" date="2021-06" db="EMBL/GenBank/DDBJ databases">
        <title>50 bacteria genomes isolated from Dapeng, Shenzhen, China.</title>
        <authorList>
            <person name="Zheng W."/>
            <person name="Yu S."/>
            <person name="Huang Y."/>
        </authorList>
    </citation>
    <scope>NUCLEOTIDE SEQUENCE [LARGE SCALE GENOMIC DNA]</scope>
    <source>
        <strain evidence="2 3">DP1N14-2</strain>
    </source>
</reference>
<feature type="region of interest" description="Disordered" evidence="1">
    <location>
        <begin position="243"/>
        <end position="311"/>
    </location>
</feature>
<gene>
    <name evidence="2" type="ORF">KUV26_06025</name>
</gene>
<feature type="compositionally biased region" description="Acidic residues" evidence="1">
    <location>
        <begin position="109"/>
        <end position="123"/>
    </location>
</feature>
<feature type="compositionally biased region" description="Low complexity" evidence="1">
    <location>
        <begin position="184"/>
        <end position="194"/>
    </location>
</feature>
<dbReference type="EMBL" id="JAHVJA010000002">
    <property type="protein sequence ID" value="MBY6138990.1"/>
    <property type="molecule type" value="Genomic_DNA"/>
</dbReference>
<protein>
    <recommendedName>
        <fullName evidence="4">Glycerol-3-phosphate dehydrogenase</fullName>
    </recommendedName>
</protein>
<evidence type="ECO:0000313" key="3">
    <source>
        <dbReference type="Proteomes" id="UP000766629"/>
    </source>
</evidence>
<feature type="compositionally biased region" description="Low complexity" evidence="1">
    <location>
        <begin position="98"/>
        <end position="108"/>
    </location>
</feature>
<evidence type="ECO:0008006" key="4">
    <source>
        <dbReference type="Google" id="ProtNLM"/>
    </source>
</evidence>
<feature type="compositionally biased region" description="Low complexity" evidence="1">
    <location>
        <begin position="49"/>
        <end position="79"/>
    </location>
</feature>
<name>A0ABS7NCP4_9RHOB</name>
<dbReference type="Proteomes" id="UP000766629">
    <property type="component" value="Unassembled WGS sequence"/>
</dbReference>
<dbReference type="RefSeq" id="WP_222507695.1">
    <property type="nucleotide sequence ID" value="NZ_JAHVJA010000002.1"/>
</dbReference>
<sequence length="381" mass="39259">MSDPVTHAEIEDVLSSIRRLVSEDTRQQPAAPEPAARLVLTPALRVQAPEAPVSRPAAAEPEAAAEPAADSGPVAGAAAEQVQEPDPEAGTETGALFPAAIPGAGDAAEPADPEDPADPEELAAQEPPLAFRHHREPSAARADSGAAQEAGRDQARPAAAAEAAGAEQAETDAPWGDPETTLFAAAAGASRGGDAPAGGDGPEPIVLAPELVRLKDEGLSAGTAGARAASVVRKIAEMEARSAAAQGRAQQHWEPDSQTEAPFAGAGPDTIEWRDEPVPARRGSRADDAWETAEDSDGTDRGGSDAGASAETAVEEAVTGAAMDRLAEEGDSYLDEDSLRDLVASIVREELQGPLGERITRNVRKLVRREIHRALAAHDLL</sequence>
<accession>A0ABS7NCP4</accession>
<organism evidence="2 3">
    <name type="scientific">Leisingera daeponensis</name>
    <dbReference type="NCBI Taxonomy" id="405746"/>
    <lineage>
        <taxon>Bacteria</taxon>
        <taxon>Pseudomonadati</taxon>
        <taxon>Pseudomonadota</taxon>
        <taxon>Alphaproteobacteria</taxon>
        <taxon>Rhodobacterales</taxon>
        <taxon>Roseobacteraceae</taxon>
        <taxon>Leisingera</taxon>
    </lineage>
</organism>
<feature type="compositionally biased region" description="Low complexity" evidence="1">
    <location>
        <begin position="156"/>
        <end position="174"/>
    </location>
</feature>
<comment type="caution">
    <text evidence="2">The sequence shown here is derived from an EMBL/GenBank/DDBJ whole genome shotgun (WGS) entry which is preliminary data.</text>
</comment>
<evidence type="ECO:0000313" key="2">
    <source>
        <dbReference type="EMBL" id="MBY6138990.1"/>
    </source>
</evidence>
<proteinExistence type="predicted"/>
<feature type="compositionally biased region" description="Basic and acidic residues" evidence="1">
    <location>
        <begin position="271"/>
        <end position="288"/>
    </location>
</feature>